<protein>
    <submittedName>
        <fullName evidence="1">10310_t:CDS:1</fullName>
    </submittedName>
</protein>
<reference evidence="1" key="1">
    <citation type="submission" date="2021-06" db="EMBL/GenBank/DDBJ databases">
        <authorList>
            <person name="Kallberg Y."/>
            <person name="Tangrot J."/>
            <person name="Rosling A."/>
        </authorList>
    </citation>
    <scope>NUCLEOTIDE SEQUENCE</scope>
    <source>
        <strain evidence="1">AU212A</strain>
    </source>
</reference>
<comment type="caution">
    <text evidence="1">The sequence shown here is derived from an EMBL/GenBank/DDBJ whole genome shotgun (WGS) entry which is preliminary data.</text>
</comment>
<name>A0ACA9M803_9GLOM</name>
<evidence type="ECO:0000313" key="1">
    <source>
        <dbReference type="EMBL" id="CAG8575350.1"/>
    </source>
</evidence>
<gene>
    <name evidence="1" type="ORF">SCALOS_LOCUS5996</name>
</gene>
<sequence length="529" mass="60620">MFDSYLCIISLKFHHNHPLTSGHVTSFRPISNETKEVFFRLFHAGYNLSSAYHSYMEEIQLNYDNDEAILADRAISEEVEEFNSNRKRNALMQPYIASTNTDPRQPFVLVIQAGELVYIDSTADLDVLNTSMTILSTSTPIGSLPLAIILTSDETTNTFTKALDMLKCVMPILAFNGRGPVIGPKIFITDDCKAERTALHNIWNEAILLLYDCVALIEYLKKIVFAKTKTRLEDTHIMFISSQEWAIAYRQHLPVQNNHTNNFSEARIQVIKDAIFVVAHNKLDNFIAYRFQLLGWQIGSLDDIKIINHESMIYKHRSSKNPNDVLGEKCKELSFYANLHQAQIDKESVVKPTMLTYNTLIENANSTDIDSGDKSTNESSINESSNDSNDSENDENLNQLTVNEFRWFYNDIENLIKENNPTFNKSVHKFIKAYKKCRLIQDTHIRPAIASFFQTCDWKENRVNSNSHQHGSKRIKVQVASVARRKGTASKGQKKLQGKPRTSSQETTHDIKELNYYIMPARSRRQQTK</sequence>
<accession>A0ACA9M803</accession>
<organism evidence="1 2">
    <name type="scientific">Scutellospora calospora</name>
    <dbReference type="NCBI Taxonomy" id="85575"/>
    <lineage>
        <taxon>Eukaryota</taxon>
        <taxon>Fungi</taxon>
        <taxon>Fungi incertae sedis</taxon>
        <taxon>Mucoromycota</taxon>
        <taxon>Glomeromycotina</taxon>
        <taxon>Glomeromycetes</taxon>
        <taxon>Diversisporales</taxon>
        <taxon>Gigasporaceae</taxon>
        <taxon>Scutellospora</taxon>
    </lineage>
</organism>
<dbReference type="EMBL" id="CAJVPM010010695">
    <property type="protein sequence ID" value="CAG8575350.1"/>
    <property type="molecule type" value="Genomic_DNA"/>
</dbReference>
<evidence type="ECO:0000313" key="2">
    <source>
        <dbReference type="Proteomes" id="UP000789860"/>
    </source>
</evidence>
<dbReference type="Proteomes" id="UP000789860">
    <property type="component" value="Unassembled WGS sequence"/>
</dbReference>
<keyword evidence="2" id="KW-1185">Reference proteome</keyword>
<proteinExistence type="predicted"/>